<dbReference type="InterPro" id="IPR003434">
    <property type="entry name" value="Arteri_GP2a"/>
</dbReference>
<keyword evidence="1" id="KW-1133">Transmembrane helix</keyword>
<sequence>MHIYLCFLMLLPSVSCFLDFFQLRHHLQYYDSQHIKWLFDDLYKDCHTTLAPSVKHPFGIIGRTKFRSVYQEWLRRVYSSPVVGLGRAGWTQYFHDNERCTKKRHAEPITAGLVQPQNRLVNMLQMYDVMENSICLRIIKHKLALASLAKQHTTFNVTDTELTITIGATKAQWLHSGFYLSLQQASAFATLCAPITLLAILLIRHPGLFAFFFR</sequence>
<name>L0CSF6_SHFV</name>
<feature type="transmembrane region" description="Helical" evidence="1">
    <location>
        <begin position="188"/>
        <end position="213"/>
    </location>
</feature>
<proteinExistence type="predicted"/>
<evidence type="ECO:0000256" key="1">
    <source>
        <dbReference type="SAM" id="Phobius"/>
    </source>
</evidence>
<keyword evidence="1" id="KW-0812">Transmembrane</keyword>
<dbReference type="EMBL" id="JX473850">
    <property type="protein sequence ID" value="AGA19115.1"/>
    <property type="molecule type" value="Genomic_RNA"/>
</dbReference>
<protein>
    <submittedName>
        <fullName evidence="2">ORF2a</fullName>
    </submittedName>
</protein>
<organism evidence="2">
    <name type="scientific">Simian hemorrhagic fever virus</name>
    <name type="common">SHFV</name>
    <dbReference type="NCBI Taxonomy" id="38143"/>
    <lineage>
        <taxon>Viruses</taxon>
        <taxon>Riboviria</taxon>
        <taxon>Orthornavirae</taxon>
        <taxon>Pisuviricota</taxon>
        <taxon>Pisoniviricetes</taxon>
        <taxon>Nidovirales</taxon>
        <taxon>Arnidovirineae</taxon>
        <taxon>Arteriviridae</taxon>
        <taxon>Simarterivirinae</taxon>
        <taxon>Deltaarterivirus</taxon>
        <taxon>Hedartevirus</taxon>
        <taxon>Deltaarterivirus hemfev</taxon>
    </lineage>
</organism>
<dbReference type="Pfam" id="PF02340">
    <property type="entry name" value="PRRSV_Env"/>
    <property type="match status" value="1"/>
</dbReference>
<organismHost>
    <name type="scientific">Macaca</name>
    <name type="common">macaques</name>
    <dbReference type="NCBI Taxonomy" id="9539"/>
</organismHost>
<reference evidence="2" key="1">
    <citation type="journal article" date="2013" name="J. Virol.">
        <title>Exceptional simian hemorrhagic Fever virus diversity in a wild african primate community.</title>
        <authorList>
            <person name="Lauck M."/>
            <person name="Sibley S.D."/>
            <person name="Hyeroba D."/>
            <person name="Tumukunde A."/>
            <person name="Weny G."/>
            <person name="Chapman C.A."/>
            <person name="Ting N."/>
            <person name="Switzer W.M."/>
            <person name="Kuhn J.H."/>
            <person name="Friedrich T.C."/>
            <person name="O'Connor D.H."/>
            <person name="Goldberg T.L."/>
        </authorList>
    </citation>
    <scope>NUCLEOTIDE SEQUENCE</scope>
    <source>
        <strain evidence="2">Krtg09</strain>
    </source>
</reference>
<accession>L0CSF6</accession>
<organismHost>
    <name type="scientific">Erythrocebus patas</name>
    <name type="common">Red guenon</name>
    <name type="synonym">Cercopithecus patas</name>
    <dbReference type="NCBI Taxonomy" id="9538"/>
</organismHost>
<keyword evidence="1" id="KW-0472">Membrane</keyword>
<evidence type="ECO:0000313" key="2">
    <source>
        <dbReference type="EMBL" id="AGA19115.1"/>
    </source>
</evidence>